<evidence type="ECO:0000256" key="6">
    <source>
        <dbReference type="SAM" id="Phobius"/>
    </source>
</evidence>
<dbReference type="NCBIfam" id="TIGR02737">
    <property type="entry name" value="caa3_CtaG"/>
    <property type="match status" value="1"/>
</dbReference>
<keyword evidence="4 6" id="KW-1133">Transmembrane helix</keyword>
<comment type="caution">
    <text evidence="7">The sequence shown here is derived from an EMBL/GenBank/DDBJ whole genome shotgun (WGS) entry which is preliminary data.</text>
</comment>
<reference evidence="7 8" key="1">
    <citation type="submission" date="2023-11" db="EMBL/GenBank/DDBJ databases">
        <title>Bacillus jintuensis, isolated from a mudflat on the Beibu Gulf coast.</title>
        <authorList>
            <person name="Li M."/>
        </authorList>
    </citation>
    <scope>NUCLEOTIDE SEQUENCE [LARGE SCALE GENOMIC DNA]</scope>
    <source>
        <strain evidence="7 8">31A1R</strain>
    </source>
</reference>
<feature type="transmembrane region" description="Helical" evidence="6">
    <location>
        <begin position="186"/>
        <end position="206"/>
    </location>
</feature>
<dbReference type="InterPro" id="IPR019108">
    <property type="entry name" value="Caa3_assmbl_CtaG-rel"/>
</dbReference>
<evidence type="ECO:0000256" key="4">
    <source>
        <dbReference type="ARBA" id="ARBA00022989"/>
    </source>
</evidence>
<evidence type="ECO:0000256" key="1">
    <source>
        <dbReference type="ARBA" id="ARBA00004651"/>
    </source>
</evidence>
<feature type="transmembrane region" description="Helical" evidence="6">
    <location>
        <begin position="83"/>
        <end position="103"/>
    </location>
</feature>
<dbReference type="EMBL" id="JAXOFX010000001">
    <property type="protein sequence ID" value="MDZ5470657.1"/>
    <property type="molecule type" value="Genomic_DNA"/>
</dbReference>
<accession>A0ABU5IU26</accession>
<feature type="transmembrane region" description="Helical" evidence="6">
    <location>
        <begin position="258"/>
        <end position="280"/>
    </location>
</feature>
<evidence type="ECO:0000256" key="5">
    <source>
        <dbReference type="ARBA" id="ARBA00023136"/>
    </source>
</evidence>
<keyword evidence="3 6" id="KW-0812">Transmembrane</keyword>
<evidence type="ECO:0000256" key="3">
    <source>
        <dbReference type="ARBA" id="ARBA00022692"/>
    </source>
</evidence>
<dbReference type="Pfam" id="PF09678">
    <property type="entry name" value="Caa3_CtaG"/>
    <property type="match status" value="1"/>
</dbReference>
<comment type="subcellular location">
    <subcellularLocation>
        <location evidence="1">Cell membrane</location>
        <topology evidence="1">Multi-pass membrane protein</topology>
    </subcellularLocation>
</comment>
<keyword evidence="8" id="KW-1185">Reference proteome</keyword>
<name>A0ABU5IU26_9BACI</name>
<keyword evidence="2" id="KW-1003">Cell membrane</keyword>
<dbReference type="InterPro" id="IPR014108">
    <property type="entry name" value="Caa3-assmbl_CtaG"/>
</dbReference>
<sequence>MLSLDIFGFKALWSPFFFLLLVAVLIGYFLLTVTYRNRFKHSEPLTRKEAIIFTITILLLYIVKGSPLDLMGHITFYAHMTQMAILYLVIPPLLIVGIPQWVWRTVLSKPVIKRVFNFLTMPLIALILFNGVFSIYHIPDVFDVIKVDMWLHAIYTSLIFILAICMWWPLVNTLEEYQTLSGLKKVGYIFADGILLTPACALIIFADTPMYATFSDPRAWMQALELCVSPSMLATLDLSGPEMFNSMSLLHDQQLGGVLMKIIQEIVYGYVLAQIFFSWYRKEQRDSEKVDKEALNQSNPQFVK</sequence>
<dbReference type="RefSeq" id="WP_322444950.1">
    <property type="nucleotide sequence ID" value="NZ_JAXOFX010000001.1"/>
</dbReference>
<protein>
    <submittedName>
        <fullName evidence="7">Cytochrome c oxidase assembly factor CtaG</fullName>
    </submittedName>
</protein>
<evidence type="ECO:0000313" key="8">
    <source>
        <dbReference type="Proteomes" id="UP001290455"/>
    </source>
</evidence>
<proteinExistence type="predicted"/>
<organism evidence="7 8">
    <name type="scientific">Robertmurraya mangrovi</name>
    <dbReference type="NCBI Taxonomy" id="3098077"/>
    <lineage>
        <taxon>Bacteria</taxon>
        <taxon>Bacillati</taxon>
        <taxon>Bacillota</taxon>
        <taxon>Bacilli</taxon>
        <taxon>Bacillales</taxon>
        <taxon>Bacillaceae</taxon>
        <taxon>Robertmurraya</taxon>
    </lineage>
</organism>
<evidence type="ECO:0000256" key="2">
    <source>
        <dbReference type="ARBA" id="ARBA00022475"/>
    </source>
</evidence>
<dbReference type="Proteomes" id="UP001290455">
    <property type="component" value="Unassembled WGS sequence"/>
</dbReference>
<keyword evidence="5 6" id="KW-0472">Membrane</keyword>
<feature type="transmembrane region" description="Helical" evidence="6">
    <location>
        <begin position="45"/>
        <end position="63"/>
    </location>
</feature>
<feature type="transmembrane region" description="Helical" evidence="6">
    <location>
        <begin position="12"/>
        <end position="33"/>
    </location>
</feature>
<evidence type="ECO:0000313" key="7">
    <source>
        <dbReference type="EMBL" id="MDZ5470657.1"/>
    </source>
</evidence>
<feature type="transmembrane region" description="Helical" evidence="6">
    <location>
        <begin position="115"/>
        <end position="138"/>
    </location>
</feature>
<gene>
    <name evidence="7" type="primary">ctaG</name>
    <name evidence="7" type="ORF">SM124_02725</name>
</gene>
<feature type="transmembrane region" description="Helical" evidence="6">
    <location>
        <begin position="150"/>
        <end position="174"/>
    </location>
</feature>